<proteinExistence type="predicted"/>
<protein>
    <submittedName>
        <fullName evidence="1">Uncharacterized protein</fullName>
    </submittedName>
</protein>
<reference evidence="1 2" key="1">
    <citation type="submission" date="2020-09" db="EMBL/GenBank/DDBJ databases">
        <title>Characterization of Paenibacillus peoriae strain ZF390 with broad-spectrum antimicrobial activity as a potential biocontrol agent.</title>
        <authorList>
            <person name="Li L."/>
            <person name="Zhao Y."/>
            <person name="Li B."/>
            <person name="Xie X."/>
        </authorList>
    </citation>
    <scope>NUCLEOTIDE SEQUENCE [LARGE SCALE GENOMIC DNA]</scope>
    <source>
        <strain evidence="1 2">ZF390</strain>
    </source>
</reference>
<dbReference type="EMBL" id="CP061172">
    <property type="protein sequence ID" value="QNR65155.1"/>
    <property type="molecule type" value="Genomic_DNA"/>
</dbReference>
<gene>
    <name evidence="1" type="ORF">IAQ67_14655</name>
</gene>
<name>A0A7H0Y247_9BACL</name>
<evidence type="ECO:0000313" key="2">
    <source>
        <dbReference type="Proteomes" id="UP000516384"/>
    </source>
</evidence>
<dbReference type="AlphaFoldDB" id="A0A7H0Y247"/>
<evidence type="ECO:0000313" key="1">
    <source>
        <dbReference type="EMBL" id="QNR65155.1"/>
    </source>
</evidence>
<accession>A0A7H0Y247</accession>
<sequence length="50" mass="5762">MYKCTYCGESSIFETIYVAGYHVPTSHHSCICEIEEEREFVLLVEVGEDD</sequence>
<organism evidence="1 2">
    <name type="scientific">Paenibacillus peoriae</name>
    <dbReference type="NCBI Taxonomy" id="59893"/>
    <lineage>
        <taxon>Bacteria</taxon>
        <taxon>Bacillati</taxon>
        <taxon>Bacillota</taxon>
        <taxon>Bacilli</taxon>
        <taxon>Bacillales</taxon>
        <taxon>Paenibacillaceae</taxon>
        <taxon>Paenibacillus</taxon>
    </lineage>
</organism>
<dbReference type="Proteomes" id="UP000516384">
    <property type="component" value="Chromosome"/>
</dbReference>
<dbReference type="RefSeq" id="WP_190297064.1">
    <property type="nucleotide sequence ID" value="NZ_CP061172.1"/>
</dbReference>